<accession>A0ABT5FCK1</accession>
<evidence type="ECO:0000313" key="3">
    <source>
        <dbReference type="Proteomes" id="UP001528411"/>
    </source>
</evidence>
<dbReference type="InterPro" id="IPR023614">
    <property type="entry name" value="Porin_dom_sf"/>
</dbReference>
<organism evidence="2 3">
    <name type="scientific">Psychrosphaera algicola</name>
    <dbReference type="NCBI Taxonomy" id="3023714"/>
    <lineage>
        <taxon>Bacteria</taxon>
        <taxon>Pseudomonadati</taxon>
        <taxon>Pseudomonadota</taxon>
        <taxon>Gammaproteobacteria</taxon>
        <taxon>Alteromonadales</taxon>
        <taxon>Pseudoalteromonadaceae</taxon>
        <taxon>Psychrosphaera</taxon>
    </lineage>
</organism>
<dbReference type="InterPro" id="IPR010870">
    <property type="entry name" value="Porin_O/P"/>
</dbReference>
<protein>
    <submittedName>
        <fullName evidence="2">Porin</fullName>
    </submittedName>
</protein>
<comment type="caution">
    <text evidence="2">The sequence shown here is derived from an EMBL/GenBank/DDBJ whole genome shotgun (WGS) entry which is preliminary data.</text>
</comment>
<feature type="signal peptide" evidence="1">
    <location>
        <begin position="1"/>
        <end position="34"/>
    </location>
</feature>
<sequence length="397" mass="44452">MFYKPFDLSIVNNTAQAAFALSVLTLFTLPAATAAESNVENEAEQKPALEISGKVMVDVRQADDLFLDDDFEDALLRRLDLTAEYTFSELWSAELQVAYDQIEEKIEVKDASIKSKYFSAFNVTVGQFKEPMGLEYLTSSTKVGAMERSMATNTFAPKRNVGIMLSDNQKRYTWAVGVFNNSEDIDFKQTAITARATYNKKFLLPFSQTNKFRLHLGLSATSRNQDPDDSIRINEDLELYGSNSIIESEKIDATDQSTTGLEFAFIAERVVLQGEYFNQKVTADPNSSDLNSQYDGFYTQMTYTLTGEGMDYKNGKLGGIKPESDYGALSLVVRYGELNARDNYDGTEATSLYYGLNYTYSKHLRAQLGYQQADISGKNALLINQGSATSLRLQYSF</sequence>
<dbReference type="Gene3D" id="2.40.160.10">
    <property type="entry name" value="Porin"/>
    <property type="match status" value="1"/>
</dbReference>
<reference evidence="2 3" key="1">
    <citation type="submission" date="2023-01" db="EMBL/GenBank/DDBJ databases">
        <title>Psychrosphaera sp. nov., isolated from marine algae.</title>
        <authorList>
            <person name="Bayburt H."/>
            <person name="Choi B.J."/>
            <person name="Kim J.M."/>
            <person name="Choi D.G."/>
            <person name="Jeon C.O."/>
        </authorList>
    </citation>
    <scope>NUCLEOTIDE SEQUENCE [LARGE SCALE GENOMIC DNA]</scope>
    <source>
        <strain evidence="2 3">G1-22</strain>
    </source>
</reference>
<proteinExistence type="predicted"/>
<feature type="chain" id="PRO_5047137455" evidence="1">
    <location>
        <begin position="35"/>
        <end position="397"/>
    </location>
</feature>
<dbReference type="EMBL" id="JAQOMS010000002">
    <property type="protein sequence ID" value="MDC2889278.1"/>
    <property type="molecule type" value="Genomic_DNA"/>
</dbReference>
<keyword evidence="3" id="KW-1185">Reference proteome</keyword>
<keyword evidence="1" id="KW-0732">Signal</keyword>
<dbReference type="SUPFAM" id="SSF56935">
    <property type="entry name" value="Porins"/>
    <property type="match status" value="1"/>
</dbReference>
<gene>
    <name evidence="2" type="ORF">PN838_11460</name>
</gene>
<evidence type="ECO:0000313" key="2">
    <source>
        <dbReference type="EMBL" id="MDC2889278.1"/>
    </source>
</evidence>
<dbReference type="RefSeq" id="WP_272180748.1">
    <property type="nucleotide sequence ID" value="NZ_JAQOMS010000002.1"/>
</dbReference>
<dbReference type="Proteomes" id="UP001528411">
    <property type="component" value="Unassembled WGS sequence"/>
</dbReference>
<name>A0ABT5FCK1_9GAMM</name>
<dbReference type="Pfam" id="PF07396">
    <property type="entry name" value="Porin_O_P"/>
    <property type="match status" value="1"/>
</dbReference>
<evidence type="ECO:0000256" key="1">
    <source>
        <dbReference type="SAM" id="SignalP"/>
    </source>
</evidence>